<sequence>MKIFSTFLTRFLLTNIIILFGSSAHFPTPKVLAHELKAEGTISALIHINPDEKPVAGQPSEILFLINDTEKRFKAEDCNCTASVIDNGETVFSSPLATGKTSYRGIFAPAIPYTFPHKGTYTVKLTGEPKSMDGFKNFSISYDIKIERDISSPPAPSPNIALYSIVIFLIFVGVIYFIKLFFTKNNTNTPTDNLK</sequence>
<feature type="transmembrane region" description="Helical" evidence="1">
    <location>
        <begin position="160"/>
        <end position="178"/>
    </location>
</feature>
<comment type="caution">
    <text evidence="2">The sequence shown here is derived from an EMBL/GenBank/DDBJ whole genome shotgun (WGS) entry which is preliminary data.</text>
</comment>
<name>A0A1F6P7E9_9BACT</name>
<keyword evidence="1" id="KW-0812">Transmembrane</keyword>
<keyword evidence="1" id="KW-0472">Membrane</keyword>
<reference evidence="2 3" key="1">
    <citation type="journal article" date="2016" name="Nat. Commun.">
        <title>Thousands of microbial genomes shed light on interconnected biogeochemical processes in an aquifer system.</title>
        <authorList>
            <person name="Anantharaman K."/>
            <person name="Brown C.T."/>
            <person name="Hug L.A."/>
            <person name="Sharon I."/>
            <person name="Castelle C.J."/>
            <person name="Probst A.J."/>
            <person name="Thomas B.C."/>
            <person name="Singh A."/>
            <person name="Wilkins M.J."/>
            <person name="Karaoz U."/>
            <person name="Brodie E.L."/>
            <person name="Williams K.H."/>
            <person name="Hubbard S.S."/>
            <person name="Banfield J.F."/>
        </authorList>
    </citation>
    <scope>NUCLEOTIDE SEQUENCE [LARGE SCALE GENOMIC DNA]</scope>
</reference>
<evidence type="ECO:0000256" key="1">
    <source>
        <dbReference type="SAM" id="Phobius"/>
    </source>
</evidence>
<protein>
    <submittedName>
        <fullName evidence="2">Uncharacterized protein</fullName>
    </submittedName>
</protein>
<dbReference type="STRING" id="1798705.A2563_00715"/>
<gene>
    <name evidence="2" type="ORF">A2563_00715</name>
</gene>
<organism evidence="2 3">
    <name type="scientific">Candidatus Magasanikbacteria bacterium RIFOXYD1_FULL_40_23</name>
    <dbReference type="NCBI Taxonomy" id="1798705"/>
    <lineage>
        <taxon>Bacteria</taxon>
        <taxon>Candidatus Magasanikiibacteriota</taxon>
    </lineage>
</organism>
<dbReference type="Proteomes" id="UP000176634">
    <property type="component" value="Unassembled WGS sequence"/>
</dbReference>
<accession>A0A1F6P7E9</accession>
<proteinExistence type="predicted"/>
<dbReference type="AlphaFoldDB" id="A0A1F6P7E9"/>
<dbReference type="EMBL" id="MFRA01000008">
    <property type="protein sequence ID" value="OGH92096.1"/>
    <property type="molecule type" value="Genomic_DNA"/>
</dbReference>
<evidence type="ECO:0000313" key="2">
    <source>
        <dbReference type="EMBL" id="OGH92096.1"/>
    </source>
</evidence>
<evidence type="ECO:0000313" key="3">
    <source>
        <dbReference type="Proteomes" id="UP000176634"/>
    </source>
</evidence>
<keyword evidence="1" id="KW-1133">Transmembrane helix</keyword>